<name>A0ACB8SWT9_9AGAM</name>
<keyword evidence="2" id="KW-1185">Reference proteome</keyword>
<reference evidence="1" key="1">
    <citation type="submission" date="2021-03" db="EMBL/GenBank/DDBJ databases">
        <authorList>
            <consortium name="DOE Joint Genome Institute"/>
            <person name="Ahrendt S."/>
            <person name="Looney B.P."/>
            <person name="Miyauchi S."/>
            <person name="Morin E."/>
            <person name="Drula E."/>
            <person name="Courty P.E."/>
            <person name="Chicoki N."/>
            <person name="Fauchery L."/>
            <person name="Kohler A."/>
            <person name="Kuo A."/>
            <person name="Labutti K."/>
            <person name="Pangilinan J."/>
            <person name="Lipzen A."/>
            <person name="Riley R."/>
            <person name="Andreopoulos W."/>
            <person name="He G."/>
            <person name="Johnson J."/>
            <person name="Barry K.W."/>
            <person name="Grigoriev I.V."/>
            <person name="Nagy L."/>
            <person name="Hibbett D."/>
            <person name="Henrissat B."/>
            <person name="Matheny P.B."/>
            <person name="Labbe J."/>
            <person name="Martin F."/>
        </authorList>
    </citation>
    <scope>NUCLEOTIDE SEQUENCE</scope>
    <source>
        <strain evidence="1">HHB10654</strain>
    </source>
</reference>
<sequence length="226" mass="25871">MENLILLYPPKKYLLEMAKLLESFNREWDKAVETDPRAERTIDWQFRCLDNPFFEILLLHPSLFLPRQEPLIAVDPDTFPDRASPDSPPYPPSRHVFRALAVCDDRDYVNPLLVILNAGLKLERHKTNYSFGALTPRQCELDELTLKAYNLMYYRPSTDKTGSAPSTDEQIAPTHHDSVPDPAQTTTPEPQQSALKVVASTTAVSKAWDHSDYEDDGLNQKTRVRF</sequence>
<evidence type="ECO:0000313" key="1">
    <source>
        <dbReference type="EMBL" id="KAI0060890.1"/>
    </source>
</evidence>
<gene>
    <name evidence="1" type="ORF">BV25DRAFT_1917439</name>
</gene>
<protein>
    <submittedName>
        <fullName evidence="1">Uncharacterized protein</fullName>
    </submittedName>
</protein>
<accession>A0ACB8SWT9</accession>
<evidence type="ECO:0000313" key="2">
    <source>
        <dbReference type="Proteomes" id="UP000814140"/>
    </source>
</evidence>
<proteinExistence type="predicted"/>
<comment type="caution">
    <text evidence="1">The sequence shown here is derived from an EMBL/GenBank/DDBJ whole genome shotgun (WGS) entry which is preliminary data.</text>
</comment>
<reference evidence="1" key="2">
    <citation type="journal article" date="2022" name="New Phytol.">
        <title>Evolutionary transition to the ectomycorrhizal habit in the genomes of a hyperdiverse lineage of mushroom-forming fungi.</title>
        <authorList>
            <person name="Looney B."/>
            <person name="Miyauchi S."/>
            <person name="Morin E."/>
            <person name="Drula E."/>
            <person name="Courty P.E."/>
            <person name="Kohler A."/>
            <person name="Kuo A."/>
            <person name="LaButti K."/>
            <person name="Pangilinan J."/>
            <person name="Lipzen A."/>
            <person name="Riley R."/>
            <person name="Andreopoulos W."/>
            <person name="He G."/>
            <person name="Johnson J."/>
            <person name="Nolan M."/>
            <person name="Tritt A."/>
            <person name="Barry K.W."/>
            <person name="Grigoriev I.V."/>
            <person name="Nagy L.G."/>
            <person name="Hibbett D."/>
            <person name="Henrissat B."/>
            <person name="Matheny P.B."/>
            <person name="Labbe J."/>
            <person name="Martin F.M."/>
        </authorList>
    </citation>
    <scope>NUCLEOTIDE SEQUENCE</scope>
    <source>
        <strain evidence="1">HHB10654</strain>
    </source>
</reference>
<dbReference type="Proteomes" id="UP000814140">
    <property type="component" value="Unassembled WGS sequence"/>
</dbReference>
<organism evidence="1 2">
    <name type="scientific">Artomyces pyxidatus</name>
    <dbReference type="NCBI Taxonomy" id="48021"/>
    <lineage>
        <taxon>Eukaryota</taxon>
        <taxon>Fungi</taxon>
        <taxon>Dikarya</taxon>
        <taxon>Basidiomycota</taxon>
        <taxon>Agaricomycotina</taxon>
        <taxon>Agaricomycetes</taxon>
        <taxon>Russulales</taxon>
        <taxon>Auriscalpiaceae</taxon>
        <taxon>Artomyces</taxon>
    </lineage>
</organism>
<dbReference type="EMBL" id="MU277216">
    <property type="protein sequence ID" value="KAI0060890.1"/>
    <property type="molecule type" value="Genomic_DNA"/>
</dbReference>